<keyword evidence="6 11" id="KW-0812">Transmembrane</keyword>
<dbReference type="OrthoDB" id="272139at2759"/>
<sequence>MISKRLFILFWVFFIHLAGIYLFTRGFLLTRLSLSDHTTCSKPGSCTLPPTHKRAVLLIIDALRFDFISPDPPSPASPFHHNILTLPRELTKSRPKNSFIYNSYADPPTTTLQRIKGITTGSLPTFIDIGNNFGGSSIEEDSILKQLRLAGKKAAFMGDDTWMSVFPDTFEDNMTFPYDSFNVEDLHTVDEGVIKHLFPLLEDKTRPFDFLIGHFLGVDHVGHRVGPDHPSMKAKLQQMNDVLKRVVELLDDDTLLVVLGDHGMDRSGDHGGDGVHETSAALWVYSKGPALSQSNTPAPSGILRYTTFPETTVAHRAIQQIDILPTLSLLLGLPIPFNNLGTVIPELFLRGRKGGDLARALEINAAQVKTYLDTYRSSPSGGELDDAWQGLQTAWSATSAPSSEEIKLITLSNYIRVALGACRSMWAQFNPLLMGFGLGLLGVGILATWSIYAGLSQAKGDWDAWLGTQLPWCLRGIASGAIIGFVVYIPLAPYLPGLDALDCILFAAPLASSMVFIITSPPPITFATFKSAPFILILHTIAFLSNSFTFWEDRIVPFLLITSIIPFVLTGFTAPVARLRYRILGFSLLFGVCIRLMSISTICREEQQPYCHVTFYASSSLPSPPLSVLLLSVPAALGLPWVIGRFMRITRSDVGIARSFLPLVLRPSLVAGAGYWILEWADSADVLGQEWAPLLRITRTWVARFTFGLMVLGGGALWWIVPLCLDIEIKVPDTGGEKRQVQVIGYANAFGSPYFIFWTIALGVVYAATQLTGQVILVLSTVALMAYLEVIDSVRDVRNIEAAFATATPSTLLNASAETNQSPPIEFADIVPLALLGIHAFFGTGHQAVISSMQWKSAFLLTPTVAYPWVVITIVLNSIGPLFLMGLAVPLLALWNRAPLPNLTPTPDDPDPVSEPDNQIKGESTLAALGIMMYYAMLLLGTAVSAAILRRHLMVWKVFAPRFMLGVLGVLATDIAVLVGVGVGVERIAGRVGGMFRKVSGLESSR</sequence>
<feature type="transmembrane region" description="Helical" evidence="11">
    <location>
        <begin position="963"/>
        <end position="985"/>
    </location>
</feature>
<feature type="domain" description="GPI ethanolamine phosphate transferase 2 C-terminal" evidence="12">
    <location>
        <begin position="835"/>
        <end position="984"/>
    </location>
</feature>
<keyword evidence="8 11" id="KW-1133">Transmembrane helix</keyword>
<evidence type="ECO:0000256" key="7">
    <source>
        <dbReference type="ARBA" id="ARBA00022824"/>
    </source>
</evidence>
<comment type="pathway">
    <text evidence="2">Glycolipid biosynthesis; glycosylphosphatidylinositol-anchor biosynthesis.</text>
</comment>
<evidence type="ECO:0000256" key="5">
    <source>
        <dbReference type="ARBA" id="ARBA00022679"/>
    </source>
</evidence>
<dbReference type="Pfam" id="PF01663">
    <property type="entry name" value="Phosphodiest"/>
    <property type="match status" value="1"/>
</dbReference>
<evidence type="ECO:0000256" key="8">
    <source>
        <dbReference type="ARBA" id="ARBA00022989"/>
    </source>
</evidence>
<feature type="transmembrane region" description="Helical" evidence="11">
    <location>
        <begin position="774"/>
        <end position="791"/>
    </location>
</feature>
<accession>A0A9P6CIE3</accession>
<keyword evidence="14" id="KW-1185">Reference proteome</keyword>
<dbReference type="InterPro" id="IPR017850">
    <property type="entry name" value="Alkaline_phosphatase_core_sf"/>
</dbReference>
<keyword evidence="7" id="KW-0256">Endoplasmic reticulum</keyword>
<dbReference type="InterPro" id="IPR039524">
    <property type="entry name" value="PIGO/GPI13"/>
</dbReference>
<feature type="transmembrane region" description="Helical" evidence="11">
    <location>
        <begin position="472"/>
        <end position="491"/>
    </location>
</feature>
<gene>
    <name evidence="13" type="ORF">BDZ94DRAFT_963151</name>
</gene>
<keyword evidence="9 11" id="KW-0472">Membrane</keyword>
<feature type="transmembrane region" description="Helical" evidence="11">
    <location>
        <begin position="926"/>
        <end position="948"/>
    </location>
</feature>
<evidence type="ECO:0000256" key="10">
    <source>
        <dbReference type="ARBA" id="ARBA00023180"/>
    </source>
</evidence>
<evidence type="ECO:0000256" key="6">
    <source>
        <dbReference type="ARBA" id="ARBA00022692"/>
    </source>
</evidence>
<comment type="similarity">
    <text evidence="3">Belongs to the PIGG/PIGN/PIGO family. PIGO subfamily.</text>
</comment>
<dbReference type="InterPro" id="IPR002591">
    <property type="entry name" value="Phosphodiest/P_Trfase"/>
</dbReference>
<organism evidence="13 14">
    <name type="scientific">Collybia nuda</name>
    <dbReference type="NCBI Taxonomy" id="64659"/>
    <lineage>
        <taxon>Eukaryota</taxon>
        <taxon>Fungi</taxon>
        <taxon>Dikarya</taxon>
        <taxon>Basidiomycota</taxon>
        <taxon>Agaricomycotina</taxon>
        <taxon>Agaricomycetes</taxon>
        <taxon>Agaricomycetidae</taxon>
        <taxon>Agaricales</taxon>
        <taxon>Tricholomatineae</taxon>
        <taxon>Clitocybaceae</taxon>
        <taxon>Collybia</taxon>
    </lineage>
</organism>
<evidence type="ECO:0000313" key="14">
    <source>
        <dbReference type="Proteomes" id="UP000807353"/>
    </source>
</evidence>
<evidence type="ECO:0000313" key="13">
    <source>
        <dbReference type="EMBL" id="KAF9467526.1"/>
    </source>
</evidence>
<dbReference type="InterPro" id="IPR045687">
    <property type="entry name" value="PIGG/GPI7_C"/>
</dbReference>
<comment type="subcellular location">
    <subcellularLocation>
        <location evidence="1">Endoplasmic reticulum membrane</location>
        <topology evidence="1">Multi-pass membrane protein</topology>
    </subcellularLocation>
</comment>
<keyword evidence="10" id="KW-0325">Glycoprotein</keyword>
<dbReference type="Proteomes" id="UP000807353">
    <property type="component" value="Unassembled WGS sequence"/>
</dbReference>
<evidence type="ECO:0000256" key="2">
    <source>
        <dbReference type="ARBA" id="ARBA00004687"/>
    </source>
</evidence>
<dbReference type="AlphaFoldDB" id="A0A9P6CIE3"/>
<name>A0A9P6CIE3_9AGAR</name>
<feature type="transmembrane region" description="Helical" evidence="11">
    <location>
        <begin position="746"/>
        <end position="768"/>
    </location>
</feature>
<dbReference type="EMBL" id="MU150236">
    <property type="protein sequence ID" value="KAF9467526.1"/>
    <property type="molecule type" value="Genomic_DNA"/>
</dbReference>
<dbReference type="GO" id="GO:0051377">
    <property type="term" value="F:mannose-ethanolamine phosphotransferase activity"/>
    <property type="evidence" value="ECO:0007669"/>
    <property type="project" value="InterPro"/>
</dbReference>
<feature type="transmembrane region" description="Helical" evidence="11">
    <location>
        <begin position="663"/>
        <end position="681"/>
    </location>
</feature>
<feature type="transmembrane region" description="Helical" evidence="11">
    <location>
        <begin position="497"/>
        <end position="519"/>
    </location>
</feature>
<dbReference type="CDD" id="cd16023">
    <property type="entry name" value="GPI_EPT_3"/>
    <property type="match status" value="1"/>
</dbReference>
<evidence type="ECO:0000256" key="4">
    <source>
        <dbReference type="ARBA" id="ARBA00022502"/>
    </source>
</evidence>
<feature type="transmembrane region" description="Helical" evidence="11">
    <location>
        <begin position="531"/>
        <end position="549"/>
    </location>
</feature>
<proteinExistence type="inferred from homology"/>
<dbReference type="PANTHER" id="PTHR23071:SF1">
    <property type="entry name" value="GPI ETHANOLAMINE PHOSPHATE TRANSFERASE 3"/>
    <property type="match status" value="1"/>
</dbReference>
<keyword evidence="4" id="KW-0337">GPI-anchor biosynthesis</keyword>
<dbReference type="Gene3D" id="3.40.720.10">
    <property type="entry name" value="Alkaline Phosphatase, subunit A"/>
    <property type="match status" value="1"/>
</dbReference>
<feature type="transmembrane region" description="Helical" evidence="11">
    <location>
        <begin position="622"/>
        <end position="643"/>
    </location>
</feature>
<feature type="transmembrane region" description="Helical" evidence="11">
    <location>
        <begin position="583"/>
        <end position="602"/>
    </location>
</feature>
<evidence type="ECO:0000256" key="3">
    <source>
        <dbReference type="ARBA" id="ARBA00008695"/>
    </source>
</evidence>
<dbReference type="Pfam" id="PF19316">
    <property type="entry name" value="PIGO_PIGG"/>
    <property type="match status" value="1"/>
</dbReference>
<comment type="caution">
    <text evidence="13">The sequence shown here is derived from an EMBL/GenBank/DDBJ whole genome shotgun (WGS) entry which is preliminary data.</text>
</comment>
<evidence type="ECO:0000256" key="9">
    <source>
        <dbReference type="ARBA" id="ARBA00023136"/>
    </source>
</evidence>
<feature type="transmembrane region" description="Helical" evidence="11">
    <location>
        <begin position="432"/>
        <end position="452"/>
    </location>
</feature>
<evidence type="ECO:0000259" key="12">
    <source>
        <dbReference type="Pfam" id="PF19316"/>
    </source>
</evidence>
<dbReference type="InterPro" id="IPR037675">
    <property type="entry name" value="PIG-O_N"/>
</dbReference>
<feature type="transmembrane region" description="Helical" evidence="11">
    <location>
        <begin position="701"/>
        <end position="725"/>
    </location>
</feature>
<dbReference type="PANTHER" id="PTHR23071">
    <property type="entry name" value="PHOSPHATIDYLINOSITOL GLYCAN"/>
    <property type="match status" value="1"/>
</dbReference>
<feature type="transmembrane region" description="Helical" evidence="11">
    <location>
        <begin position="555"/>
        <end position="576"/>
    </location>
</feature>
<reference evidence="13" key="1">
    <citation type="submission" date="2020-11" db="EMBL/GenBank/DDBJ databases">
        <authorList>
            <consortium name="DOE Joint Genome Institute"/>
            <person name="Ahrendt S."/>
            <person name="Riley R."/>
            <person name="Andreopoulos W."/>
            <person name="Labutti K."/>
            <person name="Pangilinan J."/>
            <person name="Ruiz-Duenas F.J."/>
            <person name="Barrasa J.M."/>
            <person name="Sanchez-Garcia M."/>
            <person name="Camarero S."/>
            <person name="Miyauchi S."/>
            <person name="Serrano A."/>
            <person name="Linde D."/>
            <person name="Babiker R."/>
            <person name="Drula E."/>
            <person name="Ayuso-Fernandez I."/>
            <person name="Pacheco R."/>
            <person name="Padilla G."/>
            <person name="Ferreira P."/>
            <person name="Barriuso J."/>
            <person name="Kellner H."/>
            <person name="Castanera R."/>
            <person name="Alfaro M."/>
            <person name="Ramirez L."/>
            <person name="Pisabarro A.G."/>
            <person name="Kuo A."/>
            <person name="Tritt A."/>
            <person name="Lipzen A."/>
            <person name="He G."/>
            <person name="Yan M."/>
            <person name="Ng V."/>
            <person name="Cullen D."/>
            <person name="Martin F."/>
            <person name="Rosso M.-N."/>
            <person name="Henrissat B."/>
            <person name="Hibbett D."/>
            <person name="Martinez A.T."/>
            <person name="Grigoriev I.V."/>
        </authorList>
    </citation>
    <scope>NUCLEOTIDE SEQUENCE</scope>
    <source>
        <strain evidence="13">CBS 247.69</strain>
    </source>
</reference>
<feature type="transmembrane region" description="Helical" evidence="11">
    <location>
        <begin position="869"/>
        <end position="895"/>
    </location>
</feature>
<dbReference type="SUPFAM" id="SSF53649">
    <property type="entry name" value="Alkaline phosphatase-like"/>
    <property type="match status" value="1"/>
</dbReference>
<evidence type="ECO:0000256" key="1">
    <source>
        <dbReference type="ARBA" id="ARBA00004477"/>
    </source>
</evidence>
<feature type="transmembrane region" description="Helical" evidence="11">
    <location>
        <begin position="830"/>
        <end position="849"/>
    </location>
</feature>
<dbReference type="GO" id="GO:0006506">
    <property type="term" value="P:GPI anchor biosynthetic process"/>
    <property type="evidence" value="ECO:0007669"/>
    <property type="project" value="UniProtKB-KW"/>
</dbReference>
<protein>
    <recommendedName>
        <fullName evidence="12">GPI ethanolamine phosphate transferase 2 C-terminal domain-containing protein</fullName>
    </recommendedName>
</protein>
<dbReference type="GO" id="GO:0005789">
    <property type="term" value="C:endoplasmic reticulum membrane"/>
    <property type="evidence" value="ECO:0007669"/>
    <property type="project" value="UniProtKB-SubCell"/>
</dbReference>
<evidence type="ECO:0000256" key="11">
    <source>
        <dbReference type="SAM" id="Phobius"/>
    </source>
</evidence>
<keyword evidence="5" id="KW-0808">Transferase</keyword>